<protein>
    <recommendedName>
        <fullName evidence="3">DUF1579 domain-containing protein</fullName>
    </recommendedName>
</protein>
<keyword evidence="2" id="KW-1185">Reference proteome</keyword>
<evidence type="ECO:0000313" key="2">
    <source>
        <dbReference type="Proteomes" id="UP001499967"/>
    </source>
</evidence>
<evidence type="ECO:0000313" key="1">
    <source>
        <dbReference type="EMBL" id="GAA0932161.1"/>
    </source>
</evidence>
<proteinExistence type="predicted"/>
<comment type="caution">
    <text evidence="1">The sequence shown here is derived from an EMBL/GenBank/DDBJ whole genome shotgun (WGS) entry which is preliminary data.</text>
</comment>
<dbReference type="RefSeq" id="WP_343941102.1">
    <property type="nucleotide sequence ID" value="NZ_BAAAHP010000056.1"/>
</dbReference>
<organism evidence="1 2">
    <name type="scientific">Pseudonocardia zijingensis</name>
    <dbReference type="NCBI Taxonomy" id="153376"/>
    <lineage>
        <taxon>Bacteria</taxon>
        <taxon>Bacillati</taxon>
        <taxon>Actinomycetota</taxon>
        <taxon>Actinomycetes</taxon>
        <taxon>Pseudonocardiales</taxon>
        <taxon>Pseudonocardiaceae</taxon>
        <taxon>Pseudonocardia</taxon>
    </lineage>
</organism>
<reference evidence="2" key="1">
    <citation type="journal article" date="2019" name="Int. J. Syst. Evol. Microbiol.">
        <title>The Global Catalogue of Microorganisms (GCM) 10K type strain sequencing project: providing services to taxonomists for standard genome sequencing and annotation.</title>
        <authorList>
            <consortium name="The Broad Institute Genomics Platform"/>
            <consortium name="The Broad Institute Genome Sequencing Center for Infectious Disease"/>
            <person name="Wu L."/>
            <person name="Ma J."/>
        </authorList>
    </citation>
    <scope>NUCLEOTIDE SEQUENCE [LARGE SCALE GENOMIC DNA]</scope>
    <source>
        <strain evidence="2">JCM 11117</strain>
    </source>
</reference>
<evidence type="ECO:0008006" key="3">
    <source>
        <dbReference type="Google" id="ProtNLM"/>
    </source>
</evidence>
<sequence>MGDLAAWDPLIGAWASTGRTVDAVEVEGTDVYEWLPGRRFVVHHVDVRVGGEQVDVLEVIGERDGDAFLARSFDGWGGTSVMRASVDEAGEWTFAGPAERATLAVAPDGTTMSARWERLRDGSWEHWMDMEFRRVD</sequence>
<gene>
    <name evidence="1" type="ORF">GCM10009559_20930</name>
</gene>
<dbReference type="Proteomes" id="UP001499967">
    <property type="component" value="Unassembled WGS sequence"/>
</dbReference>
<accession>A0ABP4A7H2</accession>
<dbReference type="EMBL" id="BAAAHP010000056">
    <property type="protein sequence ID" value="GAA0932161.1"/>
    <property type="molecule type" value="Genomic_DNA"/>
</dbReference>
<name>A0ABP4A7H2_9PSEU</name>